<evidence type="ECO:0000256" key="1">
    <source>
        <dbReference type="SAM" id="SignalP"/>
    </source>
</evidence>
<keyword evidence="3" id="KW-1185">Reference proteome</keyword>
<dbReference type="EMBL" id="GL379863">
    <property type="protein sequence ID" value="EGT57641.1"/>
    <property type="molecule type" value="Genomic_DNA"/>
</dbReference>
<reference evidence="3" key="1">
    <citation type="submission" date="2011-07" db="EMBL/GenBank/DDBJ databases">
        <authorList>
            <consortium name="Caenorhabditis brenneri Sequencing and Analysis Consortium"/>
            <person name="Wilson R.K."/>
        </authorList>
    </citation>
    <scope>NUCLEOTIDE SEQUENCE [LARGE SCALE GENOMIC DNA]</scope>
    <source>
        <strain evidence="3">PB2801</strain>
    </source>
</reference>
<feature type="chain" id="PRO_5003405573" evidence="1">
    <location>
        <begin position="17"/>
        <end position="138"/>
    </location>
</feature>
<gene>
    <name evidence="2" type="ORF">CAEBREN_13856</name>
</gene>
<dbReference type="OrthoDB" id="5808044at2759"/>
<keyword evidence="1" id="KW-0732">Signal</keyword>
<dbReference type="FunCoup" id="G0NCN4">
    <property type="interactions" value="1077"/>
</dbReference>
<dbReference type="eggNOG" id="ENOG502TJ12">
    <property type="taxonomic scope" value="Eukaryota"/>
</dbReference>
<protein>
    <submittedName>
        <fullName evidence="2">Uncharacterized protein</fullName>
    </submittedName>
</protein>
<proteinExistence type="predicted"/>
<evidence type="ECO:0000313" key="3">
    <source>
        <dbReference type="Proteomes" id="UP000008068"/>
    </source>
</evidence>
<accession>G0NCN4</accession>
<name>G0NCN4_CAEBE</name>
<organism evidence="3">
    <name type="scientific">Caenorhabditis brenneri</name>
    <name type="common">Nematode worm</name>
    <dbReference type="NCBI Taxonomy" id="135651"/>
    <lineage>
        <taxon>Eukaryota</taxon>
        <taxon>Metazoa</taxon>
        <taxon>Ecdysozoa</taxon>
        <taxon>Nematoda</taxon>
        <taxon>Chromadorea</taxon>
        <taxon>Rhabditida</taxon>
        <taxon>Rhabditina</taxon>
        <taxon>Rhabditomorpha</taxon>
        <taxon>Rhabditoidea</taxon>
        <taxon>Rhabditidae</taxon>
        <taxon>Peloderinae</taxon>
        <taxon>Caenorhabditis</taxon>
    </lineage>
</organism>
<evidence type="ECO:0000313" key="2">
    <source>
        <dbReference type="EMBL" id="EGT57641.1"/>
    </source>
</evidence>
<sequence length="138" mass="15353">MSALLHIIFLIPLVLTAKLCEDKDTTVCGGCPRRPTFEQTWLEQEHPDLAEYWKNSTFSAPTMEYKDCTSVNATCPSGTRVAVYSFLSLNITVNKQVYPNPLVLKGIECRTGGFWYDKGMSQNVNAQVIGISVSCIKP</sequence>
<feature type="signal peptide" evidence="1">
    <location>
        <begin position="1"/>
        <end position="16"/>
    </location>
</feature>
<dbReference type="HOGENOM" id="CLU_1887597_0_0_1"/>
<dbReference type="AlphaFoldDB" id="G0NCN4"/>
<dbReference type="InParanoid" id="G0NCN4"/>
<dbReference type="Proteomes" id="UP000008068">
    <property type="component" value="Unassembled WGS sequence"/>
</dbReference>